<dbReference type="RefSeq" id="WP_184476296.1">
    <property type="nucleotide sequence ID" value="NZ_JACHOV010000010.1"/>
</dbReference>
<sequence>MTAAARISQADMERAVKAVKAGGYERARIVMDLEKQRIEVIIGESEEVAPPAADDWRRNQPLYSGQG</sequence>
<keyword evidence="1" id="KW-0489">Methyltransferase</keyword>
<reference evidence="1 2" key="1">
    <citation type="submission" date="2020-08" db="EMBL/GenBank/DDBJ databases">
        <title>Genomic Encyclopedia of Type Strains, Phase IV (KMG-IV): sequencing the most valuable type-strain genomes for metagenomic binning, comparative biology and taxonomic classification.</title>
        <authorList>
            <person name="Goeker M."/>
        </authorList>
    </citation>
    <scope>NUCLEOTIDE SEQUENCE [LARGE SCALE GENOMIC DNA]</scope>
    <source>
        <strain evidence="1 2">DSM 7465</strain>
    </source>
</reference>
<dbReference type="GO" id="GO:0008168">
    <property type="term" value="F:methyltransferase activity"/>
    <property type="evidence" value="ECO:0007669"/>
    <property type="project" value="UniProtKB-KW"/>
</dbReference>
<comment type="caution">
    <text evidence="1">The sequence shown here is derived from an EMBL/GenBank/DDBJ whole genome shotgun (WGS) entry which is preliminary data.</text>
</comment>
<proteinExistence type="predicted"/>
<gene>
    <name evidence="1" type="ORF">HNQ99_002647</name>
</gene>
<dbReference type="EMBL" id="JACHOV010000010">
    <property type="protein sequence ID" value="MBB4642322.1"/>
    <property type="molecule type" value="Genomic_DNA"/>
</dbReference>
<dbReference type="Proteomes" id="UP000575068">
    <property type="component" value="Unassembled WGS sequence"/>
</dbReference>
<evidence type="ECO:0000313" key="2">
    <source>
        <dbReference type="Proteomes" id="UP000575068"/>
    </source>
</evidence>
<protein>
    <submittedName>
        <fullName evidence="1">Trm5-related predicted tRNA methylase</fullName>
    </submittedName>
</protein>
<dbReference type="AlphaFoldDB" id="A0A840HVK7"/>
<name>A0A840HVK7_9SPHN</name>
<keyword evidence="1" id="KW-0808">Transferase</keyword>
<accession>A0A840HVK7</accession>
<keyword evidence="2" id="KW-1185">Reference proteome</keyword>
<evidence type="ECO:0000313" key="1">
    <source>
        <dbReference type="EMBL" id="MBB4642322.1"/>
    </source>
</evidence>
<dbReference type="GO" id="GO:0032259">
    <property type="term" value="P:methylation"/>
    <property type="evidence" value="ECO:0007669"/>
    <property type="project" value="UniProtKB-KW"/>
</dbReference>
<organism evidence="1 2">
    <name type="scientific">Rhizorhapis suberifaciens</name>
    <name type="common">corky root of lettuce</name>
    <dbReference type="NCBI Taxonomy" id="13656"/>
    <lineage>
        <taxon>Bacteria</taxon>
        <taxon>Pseudomonadati</taxon>
        <taxon>Pseudomonadota</taxon>
        <taxon>Alphaproteobacteria</taxon>
        <taxon>Sphingomonadales</taxon>
        <taxon>Sphingomonadaceae</taxon>
        <taxon>Rhizorhapis</taxon>
    </lineage>
</organism>